<feature type="transmembrane region" description="Helical" evidence="6">
    <location>
        <begin position="12"/>
        <end position="33"/>
    </location>
</feature>
<evidence type="ECO:0000256" key="6">
    <source>
        <dbReference type="SAM" id="Phobius"/>
    </source>
</evidence>
<reference evidence="7" key="2">
    <citation type="submission" date="2020-09" db="EMBL/GenBank/DDBJ databases">
        <authorList>
            <person name="Sun Q."/>
            <person name="Ohkuma M."/>
        </authorList>
    </citation>
    <scope>NUCLEOTIDE SEQUENCE</scope>
    <source>
        <strain evidence="7">JCM 15759</strain>
    </source>
</reference>
<keyword evidence="4 6" id="KW-0472">Membrane</keyword>
<feature type="region of interest" description="Disordered" evidence="5">
    <location>
        <begin position="195"/>
        <end position="216"/>
    </location>
</feature>
<dbReference type="SUPFAM" id="SSF51306">
    <property type="entry name" value="LexA/Signal peptidase"/>
    <property type="match status" value="1"/>
</dbReference>
<gene>
    <name evidence="7" type="ORF">GCM10009006_18230</name>
</gene>
<evidence type="ECO:0000256" key="3">
    <source>
        <dbReference type="ARBA" id="ARBA00022989"/>
    </source>
</evidence>
<dbReference type="GO" id="GO:0004252">
    <property type="term" value="F:serine-type endopeptidase activity"/>
    <property type="evidence" value="ECO:0007669"/>
    <property type="project" value="InterPro"/>
</dbReference>
<dbReference type="InterPro" id="IPR036286">
    <property type="entry name" value="LexA/Signal_pep-like_sf"/>
</dbReference>
<dbReference type="InterPro" id="IPR001733">
    <property type="entry name" value="Peptidase_S26B"/>
</dbReference>
<proteinExistence type="predicted"/>
<evidence type="ECO:0000256" key="1">
    <source>
        <dbReference type="ARBA" id="ARBA00004370"/>
    </source>
</evidence>
<accession>A0A830FLY8</accession>
<comment type="subcellular location">
    <subcellularLocation>
        <location evidence="1">Membrane</location>
    </subcellularLocation>
</comment>
<protein>
    <submittedName>
        <fullName evidence="7">S26 family signal peptidase</fullName>
    </submittedName>
</protein>
<dbReference type="PANTHER" id="PTHR10806">
    <property type="entry name" value="SIGNAL PEPTIDASE COMPLEX CATALYTIC SUBUNIT SEC11"/>
    <property type="match status" value="1"/>
</dbReference>
<name>A0A830FLY8_HALAR</name>
<feature type="compositionally biased region" description="Low complexity" evidence="5">
    <location>
        <begin position="197"/>
        <end position="216"/>
    </location>
</feature>
<comment type="caution">
    <text evidence="7">The sequence shown here is derived from an EMBL/GenBank/DDBJ whole genome shotgun (WGS) entry which is preliminary data.</text>
</comment>
<dbReference type="Proteomes" id="UP000656367">
    <property type="component" value="Unassembled WGS sequence"/>
</dbReference>
<evidence type="ECO:0000313" key="7">
    <source>
        <dbReference type="EMBL" id="GGM37378.1"/>
    </source>
</evidence>
<dbReference type="EMBL" id="BMON01000002">
    <property type="protein sequence ID" value="GGM37378.1"/>
    <property type="molecule type" value="Genomic_DNA"/>
</dbReference>
<sequence>MYVVDIVSSAGSVLLVGVLLFAVSGVWPPLVAIESPSMDPHIKEGDLVFVMEEKRFSGPGDHEGVVTAANDDSYRTFQQPGDVIVYEPDGNSLQTPIIHRAMLWVEEDENWYDRANEDYIGSADSCDELTSCPADHAGFITKGDNNGRYDQVGSNPISEPVKPGWVVGTAEIRVPLLGQVRLQWNKAGATDVVTDEAGPTVTNGTGPTAANGTAAG</sequence>
<organism evidence="7 8">
    <name type="scientific">Haloarcula argentinensis</name>
    <dbReference type="NCBI Taxonomy" id="43776"/>
    <lineage>
        <taxon>Archaea</taxon>
        <taxon>Methanobacteriati</taxon>
        <taxon>Methanobacteriota</taxon>
        <taxon>Stenosarchaea group</taxon>
        <taxon>Halobacteria</taxon>
        <taxon>Halobacteriales</taxon>
        <taxon>Haloarculaceae</taxon>
        <taxon>Haloarcula</taxon>
    </lineage>
</organism>
<dbReference type="InterPro" id="IPR019533">
    <property type="entry name" value="Peptidase_S26"/>
</dbReference>
<dbReference type="GO" id="GO:0016020">
    <property type="term" value="C:membrane"/>
    <property type="evidence" value="ECO:0007669"/>
    <property type="project" value="UniProtKB-SubCell"/>
</dbReference>
<dbReference type="CDD" id="cd06530">
    <property type="entry name" value="S26_SPase_I"/>
    <property type="match status" value="1"/>
</dbReference>
<reference evidence="7" key="1">
    <citation type="journal article" date="2014" name="Int. J. Syst. Evol. Microbiol.">
        <title>Complete genome sequence of Corynebacterium casei LMG S-19264T (=DSM 44701T), isolated from a smear-ripened cheese.</title>
        <authorList>
            <consortium name="US DOE Joint Genome Institute (JGI-PGF)"/>
            <person name="Walter F."/>
            <person name="Albersmeier A."/>
            <person name="Kalinowski J."/>
            <person name="Ruckert C."/>
        </authorList>
    </citation>
    <scope>NUCLEOTIDE SEQUENCE</scope>
    <source>
        <strain evidence="7">JCM 15759</strain>
    </source>
</reference>
<evidence type="ECO:0000256" key="5">
    <source>
        <dbReference type="SAM" id="MobiDB-lite"/>
    </source>
</evidence>
<dbReference type="AlphaFoldDB" id="A0A830FLY8"/>
<keyword evidence="3 6" id="KW-1133">Transmembrane helix</keyword>
<dbReference type="GO" id="GO:0006465">
    <property type="term" value="P:signal peptide processing"/>
    <property type="evidence" value="ECO:0007669"/>
    <property type="project" value="InterPro"/>
</dbReference>
<evidence type="ECO:0000256" key="2">
    <source>
        <dbReference type="ARBA" id="ARBA00022692"/>
    </source>
</evidence>
<dbReference type="PANTHER" id="PTHR10806:SF6">
    <property type="entry name" value="SIGNAL PEPTIDASE COMPLEX CATALYTIC SUBUNIT SEC11"/>
    <property type="match status" value="1"/>
</dbReference>
<keyword evidence="2 6" id="KW-0812">Transmembrane</keyword>
<evidence type="ECO:0000256" key="4">
    <source>
        <dbReference type="ARBA" id="ARBA00023136"/>
    </source>
</evidence>
<evidence type="ECO:0000313" key="8">
    <source>
        <dbReference type="Proteomes" id="UP000656367"/>
    </source>
</evidence>